<dbReference type="InterPro" id="IPR006624">
    <property type="entry name" value="Beta-propeller_rpt_TECPR"/>
</dbReference>
<keyword evidence="2" id="KW-1185">Reference proteome</keyword>
<comment type="caution">
    <text evidence="1">The sequence shown here is derived from an EMBL/GenBank/DDBJ whole genome shotgun (WGS) entry which is preliminary data.</text>
</comment>
<dbReference type="SMART" id="SM00706">
    <property type="entry name" value="TECPR"/>
    <property type="match status" value="1"/>
</dbReference>
<organism evidence="1 2">
    <name type="scientific">Shewanella surugensis</name>
    <dbReference type="NCBI Taxonomy" id="212020"/>
    <lineage>
        <taxon>Bacteria</taxon>
        <taxon>Pseudomonadati</taxon>
        <taxon>Pseudomonadota</taxon>
        <taxon>Gammaproteobacteria</taxon>
        <taxon>Alteromonadales</taxon>
        <taxon>Shewanellaceae</taxon>
        <taxon>Shewanella</taxon>
    </lineage>
</organism>
<accession>A0ABT0LL01</accession>
<dbReference type="EMBL" id="JAKIKS010000345">
    <property type="protein sequence ID" value="MCL1128065.1"/>
    <property type="molecule type" value="Genomic_DNA"/>
</dbReference>
<name>A0ABT0LL01_9GAMM</name>
<proteinExistence type="predicted"/>
<evidence type="ECO:0000313" key="2">
    <source>
        <dbReference type="Proteomes" id="UP001203423"/>
    </source>
</evidence>
<evidence type="ECO:0000313" key="1">
    <source>
        <dbReference type="EMBL" id="MCL1128065.1"/>
    </source>
</evidence>
<dbReference type="Proteomes" id="UP001203423">
    <property type="component" value="Unassembled WGS sequence"/>
</dbReference>
<reference evidence="1 2" key="1">
    <citation type="submission" date="2022-01" db="EMBL/GenBank/DDBJ databases">
        <title>Whole genome-based taxonomy of the Shewanellaceae.</title>
        <authorList>
            <person name="Martin-Rodriguez A.J."/>
        </authorList>
    </citation>
    <scope>NUCLEOTIDE SEQUENCE [LARGE SCALE GENOMIC DNA]</scope>
    <source>
        <strain evidence="1 2">DSM 17177</strain>
    </source>
</reference>
<sequence length="63" mass="7217">MFYFHNNQWTPVEGALIQIAVANADDVWGINANNDIFYLESNQTWQQVPEKLTHISNMGHNAV</sequence>
<dbReference type="Pfam" id="PF19193">
    <property type="entry name" value="Tectonin"/>
    <property type="match status" value="1"/>
</dbReference>
<protein>
    <submittedName>
        <fullName evidence="1">Uncharacterized protein</fullName>
    </submittedName>
</protein>
<gene>
    <name evidence="1" type="ORF">L2764_27455</name>
</gene>